<dbReference type="AlphaFoldDB" id="A0AB33U033"/>
<evidence type="ECO:0000313" key="3">
    <source>
        <dbReference type="Proteomes" id="UP000072443"/>
    </source>
</evidence>
<feature type="transmembrane region" description="Helical" evidence="1">
    <location>
        <begin position="6"/>
        <end position="25"/>
    </location>
</feature>
<dbReference type="EMBL" id="FEVP01000029">
    <property type="protein sequence ID" value="CWQ06853.1"/>
    <property type="molecule type" value="Genomic_DNA"/>
</dbReference>
<keyword evidence="1" id="KW-1133">Transmembrane helix</keyword>
<keyword evidence="1" id="KW-0812">Transmembrane</keyword>
<comment type="caution">
    <text evidence="2">The sequence shown here is derived from an EMBL/GenBank/DDBJ whole genome shotgun (WGS) entry which is preliminary data.</text>
</comment>
<evidence type="ECO:0000313" key="2">
    <source>
        <dbReference type="EMBL" id="CWQ06853.1"/>
    </source>
</evidence>
<accession>A0AB33U033</accession>
<sequence>MMTIIWQWIAFIILSLRIFSLYTIGSRHSLGSYNLSIWTNIYFHAIRTFPCFILSLI</sequence>
<protein>
    <submittedName>
        <fullName evidence="2">Uncharacterized protein</fullName>
    </submittedName>
</protein>
<keyword evidence="1" id="KW-0472">Membrane</keyword>
<gene>
    <name evidence="2" type="ORF">ERS514591_01823</name>
</gene>
<evidence type="ECO:0000256" key="1">
    <source>
        <dbReference type="SAM" id="Phobius"/>
    </source>
</evidence>
<organism evidence="2 3">
    <name type="scientific">Neisseria meningitidis</name>
    <dbReference type="NCBI Taxonomy" id="487"/>
    <lineage>
        <taxon>Bacteria</taxon>
        <taxon>Pseudomonadati</taxon>
        <taxon>Pseudomonadota</taxon>
        <taxon>Betaproteobacteria</taxon>
        <taxon>Neisseriales</taxon>
        <taxon>Neisseriaceae</taxon>
        <taxon>Neisseria</taxon>
    </lineage>
</organism>
<dbReference type="Proteomes" id="UP000072443">
    <property type="component" value="Unassembled WGS sequence"/>
</dbReference>
<proteinExistence type="predicted"/>
<name>A0AB33U033_NEIME</name>
<reference evidence="2 3" key="1">
    <citation type="submission" date="2016-02" db="EMBL/GenBank/DDBJ databases">
        <authorList>
            <consortium name="Pathogen Informatics"/>
        </authorList>
    </citation>
    <scope>NUCLEOTIDE SEQUENCE [LARGE SCALE GENOMIC DNA]</scope>
    <source>
        <strain evidence="2 3">2842STDY5881269</strain>
    </source>
</reference>